<sequence>MTNAVAITESTTDTDPFAATIKVATEIGADLLPQACGSNDGCGASCNSSCTSSI</sequence>
<evidence type="ECO:0008006" key="3">
    <source>
        <dbReference type="Google" id="ProtNLM"/>
    </source>
</evidence>
<proteinExistence type="predicted"/>
<organism evidence="1 2">
    <name type="scientific">Streptomyces thermolineatus</name>
    <dbReference type="NCBI Taxonomy" id="44033"/>
    <lineage>
        <taxon>Bacteria</taxon>
        <taxon>Bacillati</taxon>
        <taxon>Actinomycetota</taxon>
        <taxon>Actinomycetes</taxon>
        <taxon>Kitasatosporales</taxon>
        <taxon>Streptomycetaceae</taxon>
        <taxon>Streptomyces</taxon>
    </lineage>
</organism>
<accession>A0ABP6A1C0</accession>
<gene>
    <name evidence="1" type="ORF">GCM10010406_46360</name>
</gene>
<dbReference type="Proteomes" id="UP001501358">
    <property type="component" value="Unassembled WGS sequence"/>
</dbReference>
<dbReference type="RefSeq" id="WP_344385214.1">
    <property type="nucleotide sequence ID" value="NZ_BAAATA010000035.1"/>
</dbReference>
<comment type="caution">
    <text evidence="1">The sequence shown here is derived from an EMBL/GenBank/DDBJ whole genome shotgun (WGS) entry which is preliminary data.</text>
</comment>
<name>A0ABP6A1C0_9ACTN</name>
<reference evidence="2" key="1">
    <citation type="journal article" date="2019" name="Int. J. Syst. Evol. Microbiol.">
        <title>The Global Catalogue of Microorganisms (GCM) 10K type strain sequencing project: providing services to taxonomists for standard genome sequencing and annotation.</title>
        <authorList>
            <consortium name="The Broad Institute Genomics Platform"/>
            <consortium name="The Broad Institute Genome Sequencing Center for Infectious Disease"/>
            <person name="Wu L."/>
            <person name="Ma J."/>
        </authorList>
    </citation>
    <scope>NUCLEOTIDE SEQUENCE [LARGE SCALE GENOMIC DNA]</scope>
    <source>
        <strain evidence="2">JCM 6307</strain>
    </source>
</reference>
<keyword evidence="2" id="KW-1185">Reference proteome</keyword>
<dbReference type="EMBL" id="BAAATA010000035">
    <property type="protein sequence ID" value="GAA2504470.1"/>
    <property type="molecule type" value="Genomic_DNA"/>
</dbReference>
<evidence type="ECO:0000313" key="2">
    <source>
        <dbReference type="Proteomes" id="UP001501358"/>
    </source>
</evidence>
<protein>
    <recommendedName>
        <fullName evidence="3">FxLD family lantipeptide</fullName>
    </recommendedName>
</protein>
<evidence type="ECO:0000313" key="1">
    <source>
        <dbReference type="EMBL" id="GAA2504470.1"/>
    </source>
</evidence>